<proteinExistence type="predicted"/>
<reference evidence="1 2" key="1">
    <citation type="submission" date="2016-10" db="EMBL/GenBank/DDBJ databases">
        <authorList>
            <person name="Varghese N."/>
            <person name="Submissions S."/>
        </authorList>
    </citation>
    <scope>NUCLEOTIDE SEQUENCE [LARGE SCALE GENOMIC DNA]</scope>
    <source>
        <strain evidence="1 2">CGMCC 1.7734</strain>
    </source>
</reference>
<evidence type="ECO:0000313" key="2">
    <source>
        <dbReference type="Proteomes" id="UP000198733"/>
    </source>
</evidence>
<gene>
    <name evidence="1" type="ORF">SAMN05216232_1961</name>
</gene>
<comment type="caution">
    <text evidence="1">The sequence shown here is derived from an EMBL/GenBank/DDBJ whole genome shotgun (WGS) entry which is preliminary data.</text>
</comment>
<evidence type="ECO:0000313" key="1">
    <source>
        <dbReference type="EMBL" id="SEQ22777.1"/>
    </source>
</evidence>
<name>A0A1H9EB27_9BACI</name>
<dbReference type="Proteomes" id="UP000198733">
    <property type="component" value="Unassembled WGS sequence"/>
</dbReference>
<accession>A0A1H9EB27</accession>
<sequence length="98" mass="11494">MNTLSSRDSILKQDKSQVLFDDKPIDFGFPEWQLQEILRLWHQGKSVNYISKWTKRNPHEVFLALYEAWMDRKIDDIEKAFSSGAKLMIPPGKGKVKK</sequence>
<organism evidence="1 2">
    <name type="scientific">Virgibacillus subterraneus</name>
    <dbReference type="NCBI Taxonomy" id="621109"/>
    <lineage>
        <taxon>Bacteria</taxon>
        <taxon>Bacillati</taxon>
        <taxon>Bacillota</taxon>
        <taxon>Bacilli</taxon>
        <taxon>Bacillales</taxon>
        <taxon>Bacillaceae</taxon>
        <taxon>Virgibacillus</taxon>
    </lineage>
</organism>
<dbReference type="RefSeq" id="WP_092503941.1">
    <property type="nucleotide sequence ID" value="NZ_FOEH01000002.1"/>
</dbReference>
<dbReference type="EMBL" id="FOEH01000002">
    <property type="protein sequence ID" value="SEQ22777.1"/>
    <property type="molecule type" value="Genomic_DNA"/>
</dbReference>
<keyword evidence="2" id="KW-1185">Reference proteome</keyword>
<protein>
    <submittedName>
        <fullName evidence="1">Uncharacterized protein</fullName>
    </submittedName>
</protein>